<keyword evidence="2" id="KW-0812">Transmembrane</keyword>
<feature type="region of interest" description="Disordered" evidence="1">
    <location>
        <begin position="1"/>
        <end position="46"/>
    </location>
</feature>
<accession>A0A9X4XLR0</accession>
<sequence>MTSHPLSETAGPAISPSGRMATPPNRPEAAAPAQPTAAGGGSGSGSGIGRRAGLVVAALAAVLIAGTLGLWALWGPAVFYEVILAGIAACF</sequence>
<gene>
    <name evidence="3" type="ORF">GJ689_15010</name>
</gene>
<dbReference type="Proteomes" id="UP000438991">
    <property type="component" value="Unassembled WGS sequence"/>
</dbReference>
<name>A0A9X4XLR0_9BRAD</name>
<proteinExistence type="predicted"/>
<evidence type="ECO:0000256" key="1">
    <source>
        <dbReference type="SAM" id="MobiDB-lite"/>
    </source>
</evidence>
<dbReference type="EMBL" id="WNKV01000011">
    <property type="protein sequence ID" value="MTW17513.1"/>
    <property type="molecule type" value="Genomic_DNA"/>
</dbReference>
<comment type="caution">
    <text evidence="3">The sequence shown here is derived from an EMBL/GenBank/DDBJ whole genome shotgun (WGS) entry which is preliminary data.</text>
</comment>
<feature type="transmembrane region" description="Helical" evidence="2">
    <location>
        <begin position="52"/>
        <end position="74"/>
    </location>
</feature>
<keyword evidence="2" id="KW-1133">Transmembrane helix</keyword>
<dbReference type="RefSeq" id="WP_155480211.1">
    <property type="nucleotide sequence ID" value="NZ_WNKV01000011.1"/>
</dbReference>
<evidence type="ECO:0000313" key="4">
    <source>
        <dbReference type="Proteomes" id="UP000438991"/>
    </source>
</evidence>
<protein>
    <submittedName>
        <fullName evidence="3">Uncharacterized protein</fullName>
    </submittedName>
</protein>
<keyword evidence="2" id="KW-0472">Membrane</keyword>
<evidence type="ECO:0000313" key="3">
    <source>
        <dbReference type="EMBL" id="MTW17513.1"/>
    </source>
</evidence>
<organism evidence="3 4">
    <name type="scientific">Rhodoplanes serenus</name>
    <dbReference type="NCBI Taxonomy" id="200615"/>
    <lineage>
        <taxon>Bacteria</taxon>
        <taxon>Pseudomonadati</taxon>
        <taxon>Pseudomonadota</taxon>
        <taxon>Alphaproteobacteria</taxon>
        <taxon>Hyphomicrobiales</taxon>
        <taxon>Nitrobacteraceae</taxon>
        <taxon>Rhodoplanes</taxon>
    </lineage>
</organism>
<feature type="compositionally biased region" description="Low complexity" evidence="1">
    <location>
        <begin position="27"/>
        <end position="37"/>
    </location>
</feature>
<reference evidence="3 4" key="1">
    <citation type="submission" date="2019-11" db="EMBL/GenBank/DDBJ databases">
        <title>Whole-genome sequence of Rhodoplanes serenus DSM 18633, type strain.</title>
        <authorList>
            <person name="Kyndt J.A."/>
            <person name="Meyer T.E."/>
        </authorList>
    </citation>
    <scope>NUCLEOTIDE SEQUENCE [LARGE SCALE GENOMIC DNA]</scope>
    <source>
        <strain evidence="3 4">DSM 18633</strain>
    </source>
</reference>
<dbReference type="AlphaFoldDB" id="A0A9X4XLR0"/>
<evidence type="ECO:0000256" key="2">
    <source>
        <dbReference type="SAM" id="Phobius"/>
    </source>
</evidence>